<comment type="caution">
    <text evidence="2">The sequence shown here is derived from an EMBL/GenBank/DDBJ whole genome shotgun (WGS) entry which is preliminary data.</text>
</comment>
<accession>A0ABQ8J514</accession>
<keyword evidence="3" id="KW-1185">Reference proteome</keyword>
<protein>
    <submittedName>
        <fullName evidence="2">Uncharacterized protein</fullName>
    </submittedName>
</protein>
<evidence type="ECO:0000256" key="1">
    <source>
        <dbReference type="SAM" id="MobiDB-lite"/>
    </source>
</evidence>
<name>A0ABQ8J514_DERPT</name>
<sequence>MVLSSSSSSSWNDFLPLIKSGLRFNVSCGTTTTTTTDIQQPPSSSSSLSKSENIAPRTTFTL</sequence>
<reference evidence="2 3" key="2">
    <citation type="journal article" date="2022" name="Mol. Biol. Evol.">
        <title>Comparative Genomics Reveals Insights into the Divergent Evolution of Astigmatic Mites and Household Pest Adaptations.</title>
        <authorList>
            <person name="Xiong Q."/>
            <person name="Wan A.T."/>
            <person name="Liu X."/>
            <person name="Fung C.S."/>
            <person name="Xiao X."/>
            <person name="Malainual N."/>
            <person name="Hou J."/>
            <person name="Wang L."/>
            <person name="Wang M."/>
            <person name="Yang K.Y."/>
            <person name="Cui Y."/>
            <person name="Leung E.L."/>
            <person name="Nong W."/>
            <person name="Shin S.K."/>
            <person name="Au S.W."/>
            <person name="Jeong K.Y."/>
            <person name="Chew F.T."/>
            <person name="Hui J.H."/>
            <person name="Leung T.F."/>
            <person name="Tungtrongchitr A."/>
            <person name="Zhong N."/>
            <person name="Liu Z."/>
            <person name="Tsui S.K."/>
        </authorList>
    </citation>
    <scope>NUCLEOTIDE SEQUENCE [LARGE SCALE GENOMIC DNA]</scope>
    <source>
        <strain evidence="2">Derp</strain>
    </source>
</reference>
<feature type="region of interest" description="Disordered" evidence="1">
    <location>
        <begin position="31"/>
        <end position="62"/>
    </location>
</feature>
<organism evidence="2 3">
    <name type="scientific">Dermatophagoides pteronyssinus</name>
    <name type="common">European house dust mite</name>
    <dbReference type="NCBI Taxonomy" id="6956"/>
    <lineage>
        <taxon>Eukaryota</taxon>
        <taxon>Metazoa</taxon>
        <taxon>Ecdysozoa</taxon>
        <taxon>Arthropoda</taxon>
        <taxon>Chelicerata</taxon>
        <taxon>Arachnida</taxon>
        <taxon>Acari</taxon>
        <taxon>Acariformes</taxon>
        <taxon>Sarcoptiformes</taxon>
        <taxon>Astigmata</taxon>
        <taxon>Psoroptidia</taxon>
        <taxon>Analgoidea</taxon>
        <taxon>Pyroglyphidae</taxon>
        <taxon>Dermatophagoidinae</taxon>
        <taxon>Dermatophagoides</taxon>
    </lineage>
</organism>
<evidence type="ECO:0000313" key="3">
    <source>
        <dbReference type="Proteomes" id="UP000887458"/>
    </source>
</evidence>
<proteinExistence type="predicted"/>
<feature type="compositionally biased region" description="Low complexity" evidence="1">
    <location>
        <begin position="31"/>
        <end position="51"/>
    </location>
</feature>
<dbReference type="Proteomes" id="UP000887458">
    <property type="component" value="Unassembled WGS sequence"/>
</dbReference>
<gene>
    <name evidence="2" type="ORF">DERP_010396</name>
</gene>
<evidence type="ECO:0000313" key="2">
    <source>
        <dbReference type="EMBL" id="KAH9417582.1"/>
    </source>
</evidence>
<dbReference type="EMBL" id="NJHN03000075">
    <property type="protein sequence ID" value="KAH9417582.1"/>
    <property type="molecule type" value="Genomic_DNA"/>
</dbReference>
<reference evidence="2 3" key="1">
    <citation type="journal article" date="2018" name="J. Allergy Clin. Immunol.">
        <title>High-quality assembly of Dermatophagoides pteronyssinus genome and transcriptome reveals a wide range of novel allergens.</title>
        <authorList>
            <person name="Liu X.Y."/>
            <person name="Yang K.Y."/>
            <person name="Wang M.Q."/>
            <person name="Kwok J.S."/>
            <person name="Zeng X."/>
            <person name="Yang Z."/>
            <person name="Xiao X.J."/>
            <person name="Lau C.P."/>
            <person name="Li Y."/>
            <person name="Huang Z.M."/>
            <person name="Ba J.G."/>
            <person name="Yim A.K."/>
            <person name="Ouyang C.Y."/>
            <person name="Ngai S.M."/>
            <person name="Chan T.F."/>
            <person name="Leung E.L."/>
            <person name="Liu L."/>
            <person name="Liu Z.G."/>
            <person name="Tsui S.K."/>
        </authorList>
    </citation>
    <scope>NUCLEOTIDE SEQUENCE [LARGE SCALE GENOMIC DNA]</scope>
    <source>
        <strain evidence="2">Derp</strain>
    </source>
</reference>